<protein>
    <submittedName>
        <fullName evidence="1">Uncharacterized protein</fullName>
    </submittedName>
</protein>
<evidence type="ECO:0000313" key="2">
    <source>
        <dbReference type="Proteomes" id="UP000185426"/>
    </source>
</evidence>
<sequence>MLWIFTQNQQSFVHVHEITVAGKKIEGMIAGSDTWVKTLGKYDSNDRAAEVLQDIVKTIEANQDATVTYRMPNQ</sequence>
<dbReference type="Proteomes" id="UP000185426">
    <property type="component" value="Chromosome"/>
</dbReference>
<reference evidence="1 2" key="1">
    <citation type="submission" date="2016-05" db="EMBL/GenBank/DDBJ databases">
        <title>Complete Genome and Methylome Analysis of Psychrotrophic Bacterial Isolates from Antarctic Lake Untersee.</title>
        <authorList>
            <person name="Fomenkov A."/>
            <person name="Akimov V.N."/>
            <person name="Vasilyeva L.V."/>
            <person name="Andersen D."/>
            <person name="Vincze T."/>
            <person name="Roberts R.J."/>
        </authorList>
    </citation>
    <scope>NUCLEOTIDE SEQUENCE [LARGE SCALE GENOMIC DNA]</scope>
    <source>
        <strain evidence="1 2">U14-5</strain>
    </source>
</reference>
<proteinExistence type="predicted"/>
<gene>
    <name evidence="1" type="ORF">BSA145_10110</name>
</gene>
<dbReference type="RefSeq" id="WP_041107488.1">
    <property type="nucleotide sequence ID" value="NZ_CP015607.1"/>
</dbReference>
<dbReference type="AlphaFoldDB" id="A0A1L6ZI84"/>
<name>A0A1L6ZI84_BACIA</name>
<evidence type="ECO:0000313" key="1">
    <source>
        <dbReference type="EMBL" id="APT46204.1"/>
    </source>
</evidence>
<organism evidence="1 2">
    <name type="scientific">Bacillus safensis</name>
    <dbReference type="NCBI Taxonomy" id="561879"/>
    <lineage>
        <taxon>Bacteria</taxon>
        <taxon>Bacillati</taxon>
        <taxon>Bacillota</taxon>
        <taxon>Bacilli</taxon>
        <taxon>Bacillales</taxon>
        <taxon>Bacillaceae</taxon>
        <taxon>Bacillus</taxon>
    </lineage>
</organism>
<dbReference type="EMBL" id="CP015607">
    <property type="protein sequence ID" value="APT46204.1"/>
    <property type="molecule type" value="Genomic_DNA"/>
</dbReference>
<accession>A0A1L6ZI84</accession>